<dbReference type="InterPro" id="IPR008160">
    <property type="entry name" value="Collagen"/>
</dbReference>
<dbReference type="PANTHER" id="PTHR15427">
    <property type="entry name" value="EMILIN ELASTIN MICROFIBRIL INTERFACE-LOCATED PROTEIN ELASTIN MICROFIBRIL INTERFACER"/>
    <property type="match status" value="1"/>
</dbReference>
<evidence type="ECO:0000313" key="8">
    <source>
        <dbReference type="Proteomes" id="UP000694845"/>
    </source>
</evidence>
<proteinExistence type="predicted"/>
<accession>A0A8B7Z4Z9</accession>
<dbReference type="GO" id="GO:0005576">
    <property type="term" value="C:extracellular region"/>
    <property type="evidence" value="ECO:0007669"/>
    <property type="project" value="UniProtKB-SubCell"/>
</dbReference>
<dbReference type="OMA" id="SHFIGNP"/>
<feature type="compositionally biased region" description="Low complexity" evidence="5">
    <location>
        <begin position="57"/>
        <end position="72"/>
    </location>
</feature>
<dbReference type="SUPFAM" id="SSF49842">
    <property type="entry name" value="TNF-like"/>
    <property type="match status" value="1"/>
</dbReference>
<gene>
    <name evidence="9" type="primary">LOC110984306</name>
</gene>
<keyword evidence="4" id="KW-0176">Collagen</keyword>
<dbReference type="InterPro" id="IPR008983">
    <property type="entry name" value="Tumour_necrosis_fac-like_dom"/>
</dbReference>
<keyword evidence="8" id="KW-1185">Reference proteome</keyword>
<evidence type="ECO:0000256" key="5">
    <source>
        <dbReference type="SAM" id="MobiDB-lite"/>
    </source>
</evidence>
<comment type="subcellular location">
    <subcellularLocation>
        <location evidence="1">Secreted</location>
    </subcellularLocation>
</comment>
<evidence type="ECO:0000256" key="2">
    <source>
        <dbReference type="ARBA" id="ARBA00022525"/>
    </source>
</evidence>
<name>A0A8B7Z4Z9_ACAPL</name>
<dbReference type="GeneID" id="110984306"/>
<reference evidence="9" key="1">
    <citation type="submission" date="2025-08" db="UniProtKB">
        <authorList>
            <consortium name="RefSeq"/>
        </authorList>
    </citation>
    <scope>IDENTIFICATION</scope>
</reference>
<dbReference type="SMART" id="SM00110">
    <property type="entry name" value="C1Q"/>
    <property type="match status" value="1"/>
</dbReference>
<feature type="domain" description="C1q" evidence="7">
    <location>
        <begin position="140"/>
        <end position="274"/>
    </location>
</feature>
<evidence type="ECO:0000256" key="3">
    <source>
        <dbReference type="ARBA" id="ARBA00022729"/>
    </source>
</evidence>
<protein>
    <submittedName>
        <fullName evidence="9">Collagen alpha-1(X) chain-like</fullName>
    </submittedName>
</protein>
<dbReference type="OrthoDB" id="6154955at2759"/>
<feature type="chain" id="PRO_5034258878" evidence="6">
    <location>
        <begin position="30"/>
        <end position="274"/>
    </location>
</feature>
<dbReference type="Pfam" id="PF00386">
    <property type="entry name" value="C1q"/>
    <property type="match status" value="1"/>
</dbReference>
<dbReference type="InterPro" id="IPR001073">
    <property type="entry name" value="C1q_dom"/>
</dbReference>
<feature type="signal peptide" evidence="6">
    <location>
        <begin position="1"/>
        <end position="29"/>
    </location>
</feature>
<dbReference type="PRINTS" id="PR00007">
    <property type="entry name" value="COMPLEMNTC1Q"/>
</dbReference>
<evidence type="ECO:0000256" key="1">
    <source>
        <dbReference type="ARBA" id="ARBA00004613"/>
    </source>
</evidence>
<dbReference type="InterPro" id="IPR050392">
    <property type="entry name" value="Collagen/C1q_domain"/>
</dbReference>
<organism evidence="8 9">
    <name type="scientific">Acanthaster planci</name>
    <name type="common">Crown-of-thorns starfish</name>
    <dbReference type="NCBI Taxonomy" id="133434"/>
    <lineage>
        <taxon>Eukaryota</taxon>
        <taxon>Metazoa</taxon>
        <taxon>Echinodermata</taxon>
        <taxon>Eleutherozoa</taxon>
        <taxon>Asterozoa</taxon>
        <taxon>Asteroidea</taxon>
        <taxon>Valvatacea</taxon>
        <taxon>Valvatida</taxon>
        <taxon>Acanthasteridae</taxon>
        <taxon>Acanthaster</taxon>
    </lineage>
</organism>
<keyword evidence="2" id="KW-0964">Secreted</keyword>
<dbReference type="RefSeq" id="XP_022100032.1">
    <property type="nucleotide sequence ID" value="XM_022244340.1"/>
</dbReference>
<evidence type="ECO:0000256" key="4">
    <source>
        <dbReference type="ARBA" id="ARBA00023119"/>
    </source>
</evidence>
<dbReference type="PROSITE" id="PS50871">
    <property type="entry name" value="C1Q"/>
    <property type="match status" value="1"/>
</dbReference>
<evidence type="ECO:0000256" key="6">
    <source>
        <dbReference type="SAM" id="SignalP"/>
    </source>
</evidence>
<dbReference type="Gene3D" id="2.60.120.40">
    <property type="match status" value="1"/>
</dbReference>
<evidence type="ECO:0000259" key="7">
    <source>
        <dbReference type="PROSITE" id="PS50871"/>
    </source>
</evidence>
<dbReference type="AlphaFoldDB" id="A0A8B7Z4Z9"/>
<evidence type="ECO:0000313" key="9">
    <source>
        <dbReference type="RefSeq" id="XP_022100032.1"/>
    </source>
</evidence>
<dbReference type="KEGG" id="aplc:110984306"/>
<dbReference type="PANTHER" id="PTHR15427:SF52">
    <property type="entry name" value="C1Q DOMAIN-CONTAINING PROTEIN"/>
    <property type="match status" value="1"/>
</dbReference>
<keyword evidence="3 6" id="KW-0732">Signal</keyword>
<sequence length="274" mass="28403">MVFQVGVRFTALILSIHLLLRAAYHPCFAQHSDAEMTPPPSKDSCCNPCFQGPAGAAGQPGIPGVPGQNGQPGSRGQKGEPGVGRHGPKGDTGDSGQKGDQGEPGVEGLIGQPGMQGPTGPSGEKGVKGEPGESTYVTLTPPSVVAFMAQLGSSHFIGNPGDIIIFDNIEVNIGDAYDSGTGVFTCSVAGVYFFSVTFLSYHTGPTLDAVLRKNSADILYVYDNHPGFHHQSSNSAVLVLASGDTVRLVHRSASGGKIHCCPYSSFTGFLIQAM</sequence>
<dbReference type="Proteomes" id="UP000694845">
    <property type="component" value="Unplaced"/>
</dbReference>
<dbReference type="Pfam" id="PF01391">
    <property type="entry name" value="Collagen"/>
    <property type="match status" value="1"/>
</dbReference>
<feature type="region of interest" description="Disordered" evidence="5">
    <location>
        <begin position="57"/>
        <end position="135"/>
    </location>
</feature>